<feature type="chain" id="PRO_5046804321" description="Leucine rich repeat (LRR) protein" evidence="1">
    <location>
        <begin position="19"/>
        <end position="142"/>
    </location>
</feature>
<comment type="caution">
    <text evidence="2">The sequence shown here is derived from an EMBL/GenBank/DDBJ whole genome shotgun (WGS) entry which is preliminary data.</text>
</comment>
<dbReference type="InterPro" id="IPR032675">
    <property type="entry name" value="LRR_dom_sf"/>
</dbReference>
<dbReference type="Proteomes" id="UP001497416">
    <property type="component" value="Unassembled WGS sequence"/>
</dbReference>
<sequence>MNTKTLLFLLLLPFALLGQQTYVPDDAFEQFLINEGYDDVLDDYVLTDNIKDVSFLPMNNLGIQDLTGLEDFTNLNTVRVLGNPIQSIDLTANTELQYITLGHQSLTSLNIDGLMKLIRITLQDSSLTTLDVSNNTSIKYWV</sequence>
<dbReference type="Gene3D" id="3.80.10.10">
    <property type="entry name" value="Ribonuclease Inhibitor"/>
    <property type="match status" value="1"/>
</dbReference>
<evidence type="ECO:0000313" key="2">
    <source>
        <dbReference type="EMBL" id="CAL2077297.1"/>
    </source>
</evidence>
<reference evidence="2 3" key="1">
    <citation type="submission" date="2024-05" db="EMBL/GenBank/DDBJ databases">
        <authorList>
            <person name="Duchaud E."/>
        </authorList>
    </citation>
    <scope>NUCLEOTIDE SEQUENCE [LARGE SCALE GENOMIC DNA]</scope>
    <source>
        <strain evidence="2">Ena-SAMPLE-TAB-13-05-2024-13:56:06:370-140302</strain>
    </source>
</reference>
<evidence type="ECO:0000256" key="1">
    <source>
        <dbReference type="SAM" id="SignalP"/>
    </source>
</evidence>
<dbReference type="SUPFAM" id="SSF52058">
    <property type="entry name" value="L domain-like"/>
    <property type="match status" value="1"/>
</dbReference>
<name>A0ABM9NSI2_9FLAO</name>
<keyword evidence="1" id="KW-0732">Signal</keyword>
<accession>A0ABM9NSI2</accession>
<proteinExistence type="predicted"/>
<evidence type="ECO:0008006" key="4">
    <source>
        <dbReference type="Google" id="ProtNLM"/>
    </source>
</evidence>
<evidence type="ECO:0000313" key="3">
    <source>
        <dbReference type="Proteomes" id="UP001497416"/>
    </source>
</evidence>
<organism evidence="2 3">
    <name type="scientific">Tenacibaculum platacis</name>
    <dbReference type="NCBI Taxonomy" id="3137852"/>
    <lineage>
        <taxon>Bacteria</taxon>
        <taxon>Pseudomonadati</taxon>
        <taxon>Bacteroidota</taxon>
        <taxon>Flavobacteriia</taxon>
        <taxon>Flavobacteriales</taxon>
        <taxon>Flavobacteriaceae</taxon>
        <taxon>Tenacibaculum</taxon>
    </lineage>
</organism>
<feature type="signal peptide" evidence="1">
    <location>
        <begin position="1"/>
        <end position="18"/>
    </location>
</feature>
<keyword evidence="3" id="KW-1185">Reference proteome</keyword>
<dbReference type="RefSeq" id="WP_348710108.1">
    <property type="nucleotide sequence ID" value="NZ_CAXIXY010000003.1"/>
</dbReference>
<gene>
    <name evidence="2" type="ORF">T190607A01A_10508</name>
</gene>
<protein>
    <recommendedName>
        <fullName evidence="4">Leucine rich repeat (LRR) protein</fullName>
    </recommendedName>
</protein>
<dbReference type="EMBL" id="CAXIXY010000003">
    <property type="protein sequence ID" value="CAL2077297.1"/>
    <property type="molecule type" value="Genomic_DNA"/>
</dbReference>